<name>A0A8C7YFB3_9TELE</name>
<dbReference type="Proteomes" id="UP000694383">
    <property type="component" value="Unplaced"/>
</dbReference>
<dbReference type="AlphaFoldDB" id="A0A8C7YFB3"/>
<reference evidence="1" key="2">
    <citation type="submission" date="2025-09" db="UniProtKB">
        <authorList>
            <consortium name="Ensembl"/>
        </authorList>
    </citation>
    <scope>IDENTIFICATION</scope>
</reference>
<dbReference type="Ensembl" id="ENSOSIT00000028252.1">
    <property type="protein sequence ID" value="ENSOSIP00000026789.1"/>
    <property type="gene ID" value="ENSOSIG00000014099.1"/>
</dbReference>
<accession>A0A8C7YFB3</accession>
<organism evidence="1 2">
    <name type="scientific">Oryzias sinensis</name>
    <name type="common">Chinese medaka</name>
    <dbReference type="NCBI Taxonomy" id="183150"/>
    <lineage>
        <taxon>Eukaryota</taxon>
        <taxon>Metazoa</taxon>
        <taxon>Chordata</taxon>
        <taxon>Craniata</taxon>
        <taxon>Vertebrata</taxon>
        <taxon>Euteleostomi</taxon>
        <taxon>Actinopterygii</taxon>
        <taxon>Neopterygii</taxon>
        <taxon>Teleostei</taxon>
        <taxon>Neoteleostei</taxon>
        <taxon>Acanthomorphata</taxon>
        <taxon>Ovalentaria</taxon>
        <taxon>Atherinomorphae</taxon>
        <taxon>Beloniformes</taxon>
        <taxon>Adrianichthyidae</taxon>
        <taxon>Oryziinae</taxon>
        <taxon>Oryzias</taxon>
    </lineage>
</organism>
<protein>
    <submittedName>
        <fullName evidence="1">Uncharacterized protein</fullName>
    </submittedName>
</protein>
<proteinExistence type="predicted"/>
<evidence type="ECO:0000313" key="1">
    <source>
        <dbReference type="Ensembl" id="ENSOSIP00000026789.1"/>
    </source>
</evidence>
<evidence type="ECO:0000313" key="2">
    <source>
        <dbReference type="Proteomes" id="UP000694383"/>
    </source>
</evidence>
<keyword evidence="2" id="KW-1185">Reference proteome</keyword>
<reference evidence="1" key="1">
    <citation type="submission" date="2025-08" db="UniProtKB">
        <authorList>
            <consortium name="Ensembl"/>
        </authorList>
    </citation>
    <scope>IDENTIFICATION</scope>
</reference>
<sequence length="67" mass="7684">MAADSDHEADVFEITDFTTASEWERISKGFYPQFHDISAERQCLWCWPFFSGPLQFDCQSTSGSNPD</sequence>